<dbReference type="GO" id="GO:0019752">
    <property type="term" value="P:carboxylic acid metabolic process"/>
    <property type="evidence" value="ECO:0007669"/>
    <property type="project" value="UniProtKB-ARBA"/>
</dbReference>
<evidence type="ECO:0000313" key="4">
    <source>
        <dbReference type="EMBL" id="QDV04662.1"/>
    </source>
</evidence>
<dbReference type="EC" id="4.3.2.3" evidence="4"/>
<dbReference type="PANTHER" id="PTHR42796:SF4">
    <property type="entry name" value="FUMARYLACETOACETATE HYDROLASE DOMAIN-CONTAINING PROTEIN 2A"/>
    <property type="match status" value="1"/>
</dbReference>
<dbReference type="Gene3D" id="3.90.850.10">
    <property type="entry name" value="Fumarylacetoacetase-like, C-terminal domain"/>
    <property type="match status" value="1"/>
</dbReference>
<dbReference type="GO" id="GO:0050385">
    <property type="term" value="F:ureidoglycolate lyase activity"/>
    <property type="evidence" value="ECO:0007669"/>
    <property type="project" value="UniProtKB-EC"/>
</dbReference>
<organism evidence="4 5">
    <name type="scientific">Saltatorellus ferox</name>
    <dbReference type="NCBI Taxonomy" id="2528018"/>
    <lineage>
        <taxon>Bacteria</taxon>
        <taxon>Pseudomonadati</taxon>
        <taxon>Planctomycetota</taxon>
        <taxon>Planctomycetia</taxon>
        <taxon>Planctomycetia incertae sedis</taxon>
        <taxon>Saltatorellus</taxon>
    </lineage>
</organism>
<evidence type="ECO:0000256" key="2">
    <source>
        <dbReference type="ARBA" id="ARBA00022723"/>
    </source>
</evidence>
<dbReference type="EMBL" id="CP036434">
    <property type="protein sequence ID" value="QDV04662.1"/>
    <property type="molecule type" value="Genomic_DNA"/>
</dbReference>
<dbReference type="SUPFAM" id="SSF56529">
    <property type="entry name" value="FAH"/>
    <property type="match status" value="1"/>
</dbReference>
<keyword evidence="4" id="KW-0456">Lyase</keyword>
<dbReference type="GO" id="GO:0016853">
    <property type="term" value="F:isomerase activity"/>
    <property type="evidence" value="ECO:0007669"/>
    <property type="project" value="UniProtKB-ARBA"/>
</dbReference>
<gene>
    <name evidence="4" type="ORF">Poly30_01530</name>
</gene>
<evidence type="ECO:0000313" key="5">
    <source>
        <dbReference type="Proteomes" id="UP000320390"/>
    </source>
</evidence>
<protein>
    <submittedName>
        <fullName evidence="4">Ureidoglycolate lyase</fullName>
        <ecNumber evidence="4">4.3.2.3</ecNumber>
    </submittedName>
</protein>
<dbReference type="GO" id="GO:0046872">
    <property type="term" value="F:metal ion binding"/>
    <property type="evidence" value="ECO:0007669"/>
    <property type="project" value="UniProtKB-KW"/>
</dbReference>
<evidence type="ECO:0000256" key="1">
    <source>
        <dbReference type="ARBA" id="ARBA00010211"/>
    </source>
</evidence>
<dbReference type="FunFam" id="3.90.850.10:FF:000002">
    <property type="entry name" value="2-hydroxyhepta-2,4-diene-1,7-dioate isomerase"/>
    <property type="match status" value="1"/>
</dbReference>
<feature type="domain" description="Fumarylacetoacetase-like C-terminal" evidence="3">
    <location>
        <begin position="91"/>
        <end position="294"/>
    </location>
</feature>
<dbReference type="Proteomes" id="UP000320390">
    <property type="component" value="Chromosome"/>
</dbReference>
<name>A0A518EKP9_9BACT</name>
<reference evidence="4 5" key="1">
    <citation type="submission" date="2019-02" db="EMBL/GenBank/DDBJ databases">
        <title>Deep-cultivation of Planctomycetes and their phenomic and genomic characterization uncovers novel biology.</title>
        <authorList>
            <person name="Wiegand S."/>
            <person name="Jogler M."/>
            <person name="Boedeker C."/>
            <person name="Pinto D."/>
            <person name="Vollmers J."/>
            <person name="Rivas-Marin E."/>
            <person name="Kohn T."/>
            <person name="Peeters S.H."/>
            <person name="Heuer A."/>
            <person name="Rast P."/>
            <person name="Oberbeckmann S."/>
            <person name="Bunk B."/>
            <person name="Jeske O."/>
            <person name="Meyerdierks A."/>
            <person name="Storesund J.E."/>
            <person name="Kallscheuer N."/>
            <person name="Luecker S."/>
            <person name="Lage O.M."/>
            <person name="Pohl T."/>
            <person name="Merkel B.J."/>
            <person name="Hornburger P."/>
            <person name="Mueller R.-W."/>
            <person name="Bruemmer F."/>
            <person name="Labrenz M."/>
            <person name="Spormann A.M."/>
            <person name="Op den Camp H."/>
            <person name="Overmann J."/>
            <person name="Amann R."/>
            <person name="Jetten M.S.M."/>
            <person name="Mascher T."/>
            <person name="Medema M.H."/>
            <person name="Devos D.P."/>
            <person name="Kaster A.-K."/>
            <person name="Ovreas L."/>
            <person name="Rohde M."/>
            <person name="Galperin M.Y."/>
            <person name="Jogler C."/>
        </authorList>
    </citation>
    <scope>NUCLEOTIDE SEQUENCE [LARGE SCALE GENOMIC DNA]</scope>
    <source>
        <strain evidence="4 5">Poly30</strain>
    </source>
</reference>
<dbReference type="Pfam" id="PF01557">
    <property type="entry name" value="FAA_hydrolase"/>
    <property type="match status" value="1"/>
</dbReference>
<keyword evidence="5" id="KW-1185">Reference proteome</keyword>
<comment type="similarity">
    <text evidence="1">Belongs to the FAH family.</text>
</comment>
<dbReference type="InterPro" id="IPR051121">
    <property type="entry name" value="FAH"/>
</dbReference>
<proteinExistence type="inferred from homology"/>
<dbReference type="PANTHER" id="PTHR42796">
    <property type="entry name" value="FUMARYLACETOACETATE HYDROLASE DOMAIN-CONTAINING PROTEIN 2A-RELATED"/>
    <property type="match status" value="1"/>
</dbReference>
<evidence type="ECO:0000259" key="3">
    <source>
        <dbReference type="Pfam" id="PF01557"/>
    </source>
</evidence>
<keyword evidence="2" id="KW-0479">Metal-binding</keyword>
<dbReference type="AlphaFoldDB" id="A0A518EKP9"/>
<dbReference type="InterPro" id="IPR036663">
    <property type="entry name" value="Fumarylacetoacetase_C_sf"/>
</dbReference>
<dbReference type="InterPro" id="IPR011234">
    <property type="entry name" value="Fumarylacetoacetase-like_C"/>
</dbReference>
<sequence>MLPLKIVSFHRDGQLSTGALLDGDLVLDFQHEAAGLPGADGPLDWMDTDGACHQSARRLVEGADVAKLQAAGAVLPLAGVELLSPIPRPGKVICIGLNYRDHAEESGMEIPKYPLVFSKFSSCVVGQDADVKLPRGAKEVDYEAEFGVVIGKTATDVSEADAMDHVLGYCNINDVSARDFQFADGQWQRGKSCETFCPTGPFIATADEIADPHELRIQFRMNGKTLQDSSTSQLIFNVPELVSYLSGFVTLEPGDLISTGTPPGVGFAHKPPIYIQPGDLMEVEVEGLGVLRNKAVSAD</sequence>
<accession>A0A518EKP9</accession>